<evidence type="ECO:0000313" key="3">
    <source>
        <dbReference type="Proteomes" id="UP001379533"/>
    </source>
</evidence>
<accession>A0ABZ2K2Z6</accession>
<dbReference type="RefSeq" id="WP_394843688.1">
    <property type="nucleotide sequence ID" value="NZ_CP089982.1"/>
</dbReference>
<sequence length="157" mass="17605">MPRKPYPLETLLDLRTRRVEDATVELASAIRARESAEQRRQALEAVRARAAAEANVARNAERDALDQGALRAVDLQRGGAWETVARAEREAMDAKVEHAALAEQSAADSEARARGELVQRKADADVVDKDRSRYLERARKRIVAMEEESASDAWRKR</sequence>
<gene>
    <name evidence="2" type="ORF">LZC95_42395</name>
</gene>
<evidence type="ECO:0000313" key="2">
    <source>
        <dbReference type="EMBL" id="WXA93089.1"/>
    </source>
</evidence>
<organism evidence="2 3">
    <name type="scientific">Pendulispora brunnea</name>
    <dbReference type="NCBI Taxonomy" id="2905690"/>
    <lineage>
        <taxon>Bacteria</taxon>
        <taxon>Pseudomonadati</taxon>
        <taxon>Myxococcota</taxon>
        <taxon>Myxococcia</taxon>
        <taxon>Myxococcales</taxon>
        <taxon>Sorangiineae</taxon>
        <taxon>Pendulisporaceae</taxon>
        <taxon>Pendulispora</taxon>
    </lineage>
</organism>
<dbReference type="Proteomes" id="UP001379533">
    <property type="component" value="Chromosome"/>
</dbReference>
<dbReference type="InterPro" id="IPR031869">
    <property type="entry name" value="YscO-like"/>
</dbReference>
<dbReference type="Pfam" id="PF16789">
    <property type="entry name" value="YscO-like"/>
    <property type="match status" value="1"/>
</dbReference>
<keyword evidence="3" id="KW-1185">Reference proteome</keyword>
<evidence type="ECO:0000256" key="1">
    <source>
        <dbReference type="SAM" id="MobiDB-lite"/>
    </source>
</evidence>
<name>A0ABZ2K2Z6_9BACT</name>
<feature type="region of interest" description="Disordered" evidence="1">
    <location>
        <begin position="103"/>
        <end position="122"/>
    </location>
</feature>
<feature type="compositionally biased region" description="Basic and acidic residues" evidence="1">
    <location>
        <begin position="109"/>
        <end position="122"/>
    </location>
</feature>
<dbReference type="Gene3D" id="1.10.287.1700">
    <property type="match status" value="1"/>
</dbReference>
<dbReference type="InterPro" id="IPR053716">
    <property type="entry name" value="Flag_assembly_chemotaxis_eff"/>
</dbReference>
<reference evidence="2 3" key="1">
    <citation type="submission" date="2021-12" db="EMBL/GenBank/DDBJ databases">
        <title>Discovery of the Pendulisporaceae a myxobacterial family with distinct sporulation behavior and unique specialized metabolism.</title>
        <authorList>
            <person name="Garcia R."/>
            <person name="Popoff A."/>
            <person name="Bader C.D."/>
            <person name="Loehr J."/>
            <person name="Walesch S."/>
            <person name="Walt C."/>
            <person name="Boldt J."/>
            <person name="Bunk B."/>
            <person name="Haeckl F.J.F.P.J."/>
            <person name="Gunesch A.P."/>
            <person name="Birkelbach J."/>
            <person name="Nuebel U."/>
            <person name="Pietschmann T."/>
            <person name="Bach T."/>
            <person name="Mueller R."/>
        </authorList>
    </citation>
    <scope>NUCLEOTIDE SEQUENCE [LARGE SCALE GENOMIC DNA]</scope>
    <source>
        <strain evidence="2 3">MSr12523</strain>
    </source>
</reference>
<proteinExistence type="predicted"/>
<dbReference type="EMBL" id="CP089982">
    <property type="protein sequence ID" value="WXA93089.1"/>
    <property type="molecule type" value="Genomic_DNA"/>
</dbReference>
<protein>
    <submittedName>
        <fullName evidence="2">Uncharacterized protein</fullName>
    </submittedName>
</protein>